<dbReference type="STRING" id="1120955.SAMN03080610_03507"/>
<dbReference type="Proteomes" id="UP000199347">
    <property type="component" value="Unassembled WGS sequence"/>
</dbReference>
<proteinExistence type="predicted"/>
<evidence type="ECO:0000313" key="2">
    <source>
        <dbReference type="EMBL" id="SCZ45822.1"/>
    </source>
</evidence>
<organism evidence="2 3">
    <name type="scientific">Afifella marina DSM 2698</name>
    <dbReference type="NCBI Taxonomy" id="1120955"/>
    <lineage>
        <taxon>Bacteria</taxon>
        <taxon>Pseudomonadati</taxon>
        <taxon>Pseudomonadota</taxon>
        <taxon>Alphaproteobacteria</taxon>
        <taxon>Hyphomicrobiales</taxon>
        <taxon>Afifellaceae</taxon>
        <taxon>Afifella</taxon>
    </lineage>
</organism>
<reference evidence="3" key="1">
    <citation type="submission" date="2016-10" db="EMBL/GenBank/DDBJ databases">
        <authorList>
            <person name="Varghese N."/>
            <person name="Submissions S."/>
        </authorList>
    </citation>
    <scope>NUCLEOTIDE SEQUENCE [LARGE SCALE GENOMIC DNA]</scope>
    <source>
        <strain evidence="3">DSM 2698</strain>
    </source>
</reference>
<evidence type="ECO:0000313" key="3">
    <source>
        <dbReference type="Proteomes" id="UP000199347"/>
    </source>
</evidence>
<dbReference type="InterPro" id="IPR029058">
    <property type="entry name" value="AB_hydrolase_fold"/>
</dbReference>
<accession>A0A1G5P8E2</accession>
<dbReference type="EMBL" id="FMVW01000011">
    <property type="protein sequence ID" value="SCZ45822.1"/>
    <property type="molecule type" value="Genomic_DNA"/>
</dbReference>
<dbReference type="RefSeq" id="WP_092816270.1">
    <property type="nucleotide sequence ID" value="NZ_FMVW01000011.1"/>
</dbReference>
<dbReference type="InterPro" id="IPR050471">
    <property type="entry name" value="AB_hydrolase"/>
</dbReference>
<dbReference type="SUPFAM" id="SSF53474">
    <property type="entry name" value="alpha/beta-Hydrolases"/>
    <property type="match status" value="1"/>
</dbReference>
<dbReference type="InterPro" id="IPR026968">
    <property type="entry name" value="PcaD/CatD"/>
</dbReference>
<dbReference type="GO" id="GO:0042952">
    <property type="term" value="P:beta-ketoadipate pathway"/>
    <property type="evidence" value="ECO:0007669"/>
    <property type="project" value="InterPro"/>
</dbReference>
<name>A0A1G5P8E2_AFIMA</name>
<feature type="domain" description="AB hydrolase-1" evidence="1">
    <location>
        <begin position="23"/>
        <end position="246"/>
    </location>
</feature>
<evidence type="ECO:0000259" key="1">
    <source>
        <dbReference type="Pfam" id="PF00561"/>
    </source>
</evidence>
<dbReference type="PANTHER" id="PTHR43433:SF5">
    <property type="entry name" value="AB HYDROLASE-1 DOMAIN-CONTAINING PROTEIN"/>
    <property type="match status" value="1"/>
</dbReference>
<sequence length="261" mass="28675">MPFWELSDGARIWYEEAGNRSAPPLVFSNSLGTNLAMWDAQVDEAEGDFRVIRYDQRGHGRSPVPAEAFSMERLGQDVVELLDSLKIDKTDFCGLSMGGMTGIVLARDHPARFGKLALCNTSAHMPPADLWNERIKAVTDNGMEALVDGVTERWFTATFRRDNPEEVERIAEQIRATEPDGYAACCAAIRDMDLRPTLSAIKADVLILIGDSDPSTPPQDGELIADNIAGARKEIVHAAHLSAVEAPAEFNRAVFSYLRGN</sequence>
<dbReference type="AlphaFoldDB" id="A0A1G5P8E2"/>
<gene>
    <name evidence="2" type="ORF">SAMN03080610_03507</name>
</gene>
<protein>
    <submittedName>
        <fullName evidence="2">3-oxoadipate enol-lactonase</fullName>
    </submittedName>
</protein>
<dbReference type="Pfam" id="PF00561">
    <property type="entry name" value="Abhydrolase_1"/>
    <property type="match status" value="1"/>
</dbReference>
<dbReference type="Gene3D" id="3.40.50.1820">
    <property type="entry name" value="alpha/beta hydrolase"/>
    <property type="match status" value="1"/>
</dbReference>
<dbReference type="GO" id="GO:0047570">
    <property type="term" value="F:3-oxoadipate enol-lactonase activity"/>
    <property type="evidence" value="ECO:0007669"/>
    <property type="project" value="InterPro"/>
</dbReference>
<dbReference type="NCBIfam" id="TIGR02427">
    <property type="entry name" value="protocat_pcaD"/>
    <property type="match status" value="1"/>
</dbReference>
<dbReference type="PRINTS" id="PR00111">
    <property type="entry name" value="ABHYDROLASE"/>
</dbReference>
<dbReference type="InterPro" id="IPR000073">
    <property type="entry name" value="AB_hydrolase_1"/>
</dbReference>
<dbReference type="OrthoDB" id="9793083at2"/>
<keyword evidence="3" id="KW-1185">Reference proteome</keyword>
<dbReference type="PANTHER" id="PTHR43433">
    <property type="entry name" value="HYDROLASE, ALPHA/BETA FOLD FAMILY PROTEIN"/>
    <property type="match status" value="1"/>
</dbReference>